<dbReference type="AlphaFoldDB" id="A0A401U778"/>
<evidence type="ECO:0000313" key="2">
    <source>
        <dbReference type="Proteomes" id="UP000288227"/>
    </source>
</evidence>
<name>A0A401U778_9BACT</name>
<reference evidence="1 2" key="1">
    <citation type="submission" date="2018-11" db="EMBL/GenBank/DDBJ databases">
        <title>Chryseotalea sanarue gen. nov., sp., nov., a member of the family Cytophagaceae, isolated from a brackish lake in Hamamatsu Japan.</title>
        <authorList>
            <person name="Maejima Y."/>
            <person name="Iino T."/>
            <person name="Muraguchi Y."/>
            <person name="Fukuda K."/>
            <person name="Ohkuma M."/>
            <person name="Moriuchi R."/>
            <person name="Dohra H."/>
            <person name="Kimbara K."/>
            <person name="Shintani M."/>
        </authorList>
    </citation>
    <scope>NUCLEOTIDE SEQUENCE [LARGE SCALE GENOMIC DNA]</scope>
    <source>
        <strain evidence="1 2">Ys</strain>
    </source>
</reference>
<sequence>MVLLTGSNVLGQAAKSPYSTFGIGESYGNALAPNQGMGGLGFSQPQFLHLNNQNPALLVYNTLTVFQVGLVAEQLDLTDGVNNQSIRSGNLNYLAIAFPVLFRKITTSVGLMPYTNVDYSLQYDLQVFDNNNQLIDTTKVTEQGSGGLTQLYWSNGFRIYKGLSVGLKASYIFGSVNTLTLNEIQLDNQLVPFIPGVDESTYSKGFLLGGGISYSIDSLFNGNYRLNFGAVYDFNGRLNAERDVEYFRLNGSTLDTLDNDVLATRKGKLELPSGFGGGISFAKDAKWSFGIDYYYQDWSTFRSLNVVDDDLGQTWRWSLGGEFTPDYSSLNYFKRVTYRIGLSQAPFFANGKKVNDFGINFGLSLPTGQSSIDLAFKAGQRGSVQENGLKENYLKVYLGVTLNDRWFVKRKFD</sequence>
<evidence type="ECO:0000313" key="1">
    <source>
        <dbReference type="EMBL" id="GCC50743.1"/>
    </source>
</evidence>
<gene>
    <name evidence="1" type="ORF">SanaruYs_09610</name>
</gene>
<proteinExistence type="predicted"/>
<dbReference type="Gene3D" id="2.40.160.60">
    <property type="entry name" value="Outer membrane protein transport protein (OMPP1/FadL/TodX)"/>
    <property type="match status" value="1"/>
</dbReference>
<keyword evidence="2" id="KW-1185">Reference proteome</keyword>
<dbReference type="SUPFAM" id="SSF56935">
    <property type="entry name" value="Porins"/>
    <property type="match status" value="1"/>
</dbReference>
<organism evidence="1 2">
    <name type="scientific">Chryseotalea sanaruensis</name>
    <dbReference type="NCBI Taxonomy" id="2482724"/>
    <lineage>
        <taxon>Bacteria</taxon>
        <taxon>Pseudomonadati</taxon>
        <taxon>Bacteroidota</taxon>
        <taxon>Cytophagia</taxon>
        <taxon>Cytophagales</taxon>
        <taxon>Chryseotaleaceae</taxon>
        <taxon>Chryseotalea</taxon>
    </lineage>
</organism>
<dbReference type="Proteomes" id="UP000288227">
    <property type="component" value="Unassembled WGS sequence"/>
</dbReference>
<dbReference type="EMBL" id="BHXQ01000002">
    <property type="protein sequence ID" value="GCC50743.1"/>
    <property type="molecule type" value="Genomic_DNA"/>
</dbReference>
<comment type="caution">
    <text evidence="1">The sequence shown here is derived from an EMBL/GenBank/DDBJ whole genome shotgun (WGS) entry which is preliminary data.</text>
</comment>
<accession>A0A401U778</accession>
<evidence type="ECO:0008006" key="3">
    <source>
        <dbReference type="Google" id="ProtNLM"/>
    </source>
</evidence>
<protein>
    <recommendedName>
        <fullName evidence="3">Aromatic hydrocarbon degradation protein</fullName>
    </recommendedName>
</protein>